<feature type="transmembrane region" description="Helical" evidence="13">
    <location>
        <begin position="572"/>
        <end position="602"/>
    </location>
</feature>
<evidence type="ECO:0000256" key="2">
    <source>
        <dbReference type="ARBA" id="ARBA00022448"/>
    </source>
</evidence>
<dbReference type="RefSeq" id="WP_103776185.1">
    <property type="nucleotide sequence ID" value="NZ_PQLX01000002.1"/>
</dbReference>
<dbReference type="FunFam" id="3.40.50.300:FF:000032">
    <property type="entry name" value="Export ABC transporter ATP-binding protein"/>
    <property type="match status" value="1"/>
</dbReference>
<reference evidence="15 16" key="1">
    <citation type="submission" date="2018-01" db="EMBL/GenBank/DDBJ databases">
        <title>Complete genome sequences of 14 Citrobacter spp. isolated from plant in Canada.</title>
        <authorList>
            <person name="Bhandare S.G."/>
            <person name="Colavecchio A."/>
            <person name="Jeukens J."/>
            <person name="Emond-Rheault J.-G."/>
            <person name="Freschi L."/>
            <person name="Hamel J."/>
            <person name="Kukavica-Ibrulj I."/>
            <person name="Levesque R."/>
            <person name="Goodridge L."/>
        </authorList>
    </citation>
    <scope>NUCLEOTIDE SEQUENCE [LARGE SCALE GENOMIC DNA]</scope>
    <source>
        <strain evidence="15 16">S1285</strain>
    </source>
</reference>
<dbReference type="InterPro" id="IPR003439">
    <property type="entry name" value="ABC_transporter-like_ATP-bd"/>
</dbReference>
<feature type="transmembrane region" description="Helical" evidence="13">
    <location>
        <begin position="523"/>
        <end position="548"/>
    </location>
</feature>
<name>A0A2S4RZC3_CITAM</name>
<dbReference type="InterPro" id="IPR003838">
    <property type="entry name" value="ABC3_permease_C"/>
</dbReference>
<evidence type="ECO:0000256" key="6">
    <source>
        <dbReference type="ARBA" id="ARBA00022741"/>
    </source>
</evidence>
<keyword evidence="9 13" id="KW-1133">Transmembrane helix</keyword>
<dbReference type="Proteomes" id="UP000237003">
    <property type="component" value="Unassembled WGS sequence"/>
</dbReference>
<keyword evidence="10 13" id="KW-0472">Membrane</keyword>
<evidence type="ECO:0000256" key="13">
    <source>
        <dbReference type="SAM" id="Phobius"/>
    </source>
</evidence>
<dbReference type="Pfam" id="PF00005">
    <property type="entry name" value="ABC_tran"/>
    <property type="match status" value="1"/>
</dbReference>
<comment type="caution">
    <text evidence="15">The sequence shown here is derived from an EMBL/GenBank/DDBJ whole genome shotgun (WGS) entry which is preliminary data.</text>
</comment>
<sequence>MTALLELSNIRRSYPSGEEQVDVLKGISLQINAGEMVAIVGASGSGKSTLMNILGCLDKPTSGTYRIAGRDVSALNADALAQLRREHFGFIFQRYHLLSHLTATQNVEVPAVYAGIERRQRLARARELLQRLGLDDRVDYQPSQLSGGQQQRVSIARALMNGGQVILADEPTGALDSHSGEEVMTILHQLRDRGHTVIIVTHDPQVAAQAERVIEIHDGEIVRNPPAKQSVSGQGIVEPAVKGASGWRQFVSGFREALNMAWRALVANKMRTLLTMLGIIIGIASVVSIVVVGDAAKQLVLADIRAIGTNTIDIYPGKDFGDDDPQYQQALKYDDLSAIQKQPWVSSATPAVSQSLRLRYGNIDVAASANGVSGDYFNVYGMTFSEGNTFNKEQLNGRAQVVVVDSNTRRLLFPHKTNVVGEVILVGNMPATVIGVAEEKQSMFGSSKTLRVWLPYSTMSGRIMGQSWLNSITVRVNEGFDSAQAEQQLTRLLTLRHGKKDFFTWNMDGVLKTAEKTTRTLQLFLTLVAVISLVVGGIGVMNIMLVSVTERTREIGIRMAVGARASDVLQQFLIEAVLVCLVGGALGIGLSMLIAFTLQIFLPGWEIGFSPIALLTAFLCSTFTGILFGWLPARNAARLDPVDALARE</sequence>
<keyword evidence="4" id="KW-0997">Cell inner membrane</keyword>
<dbReference type="GO" id="GO:0005886">
    <property type="term" value="C:plasma membrane"/>
    <property type="evidence" value="ECO:0007669"/>
    <property type="project" value="UniProtKB-SubCell"/>
</dbReference>
<gene>
    <name evidence="15" type="ORF">C3430_06690</name>
</gene>
<evidence type="ECO:0000259" key="14">
    <source>
        <dbReference type="PROSITE" id="PS50893"/>
    </source>
</evidence>
<dbReference type="PANTHER" id="PTHR30572:SF7">
    <property type="entry name" value="MACROLIDE EXPORT ATP-BINDING_PERMEASE PROTEIN MACB"/>
    <property type="match status" value="1"/>
</dbReference>
<feature type="domain" description="ABC transporter" evidence="14">
    <location>
        <begin position="5"/>
        <end position="243"/>
    </location>
</feature>
<dbReference type="InterPro" id="IPR025857">
    <property type="entry name" value="MacB_PCD"/>
</dbReference>
<evidence type="ECO:0000313" key="15">
    <source>
        <dbReference type="EMBL" id="POU66481.1"/>
    </source>
</evidence>
<evidence type="ECO:0000256" key="12">
    <source>
        <dbReference type="ARBA" id="ARBA00038388"/>
    </source>
</evidence>
<feature type="transmembrane region" description="Helical" evidence="13">
    <location>
        <begin position="608"/>
        <end position="631"/>
    </location>
</feature>
<keyword evidence="3" id="KW-1003">Cell membrane</keyword>
<keyword evidence="8" id="KW-1278">Translocase</keyword>
<dbReference type="EMBL" id="PQLX01000002">
    <property type="protein sequence ID" value="POU66481.1"/>
    <property type="molecule type" value="Genomic_DNA"/>
</dbReference>
<proteinExistence type="inferred from homology"/>
<evidence type="ECO:0000256" key="7">
    <source>
        <dbReference type="ARBA" id="ARBA00022840"/>
    </source>
</evidence>
<dbReference type="Pfam" id="PF12704">
    <property type="entry name" value="MacB_PCD"/>
    <property type="match status" value="1"/>
</dbReference>
<keyword evidence="7 15" id="KW-0067">ATP-binding</keyword>
<comment type="subcellular location">
    <subcellularLocation>
        <location evidence="1">Cell inner membrane</location>
        <topology evidence="1">Multi-pass membrane protein</topology>
    </subcellularLocation>
</comment>
<dbReference type="Gene3D" id="3.40.50.300">
    <property type="entry name" value="P-loop containing nucleotide triphosphate hydrolases"/>
    <property type="match status" value="1"/>
</dbReference>
<dbReference type="InterPro" id="IPR017911">
    <property type="entry name" value="MacB-like_ATP-bd"/>
</dbReference>
<dbReference type="AlphaFoldDB" id="A0A2S4RZC3"/>
<dbReference type="SUPFAM" id="SSF52540">
    <property type="entry name" value="P-loop containing nucleoside triphosphate hydrolases"/>
    <property type="match status" value="1"/>
</dbReference>
<dbReference type="SMART" id="SM00382">
    <property type="entry name" value="AAA"/>
    <property type="match status" value="1"/>
</dbReference>
<dbReference type="PROSITE" id="PS50893">
    <property type="entry name" value="ABC_TRANSPORTER_2"/>
    <property type="match status" value="1"/>
</dbReference>
<keyword evidence="5 13" id="KW-0812">Transmembrane</keyword>
<protein>
    <submittedName>
        <fullName evidence="15">Macrolide ABC transporter ATP-binding protein/permease MacB</fullName>
    </submittedName>
</protein>
<evidence type="ECO:0000313" key="16">
    <source>
        <dbReference type="Proteomes" id="UP000237003"/>
    </source>
</evidence>
<dbReference type="PANTHER" id="PTHR30572">
    <property type="entry name" value="MEMBRANE COMPONENT OF TRANSPORTER-RELATED"/>
    <property type="match status" value="1"/>
</dbReference>
<comment type="similarity">
    <text evidence="12">Belongs to the ABC transporter superfamily. Macrolide exporter (TC 3.A.1.122) family.</text>
</comment>
<dbReference type="PROSITE" id="PS00211">
    <property type="entry name" value="ABC_TRANSPORTER_1"/>
    <property type="match status" value="1"/>
</dbReference>
<dbReference type="OrthoDB" id="9770036at2"/>
<keyword evidence="11" id="KW-0046">Antibiotic resistance</keyword>
<dbReference type="Pfam" id="PF02687">
    <property type="entry name" value="FtsX"/>
    <property type="match status" value="1"/>
</dbReference>
<keyword evidence="2" id="KW-0813">Transport</keyword>
<evidence type="ECO:0000256" key="9">
    <source>
        <dbReference type="ARBA" id="ARBA00022989"/>
    </source>
</evidence>
<organism evidence="15 16">
    <name type="scientific">Citrobacter amalonaticus</name>
    <dbReference type="NCBI Taxonomy" id="35703"/>
    <lineage>
        <taxon>Bacteria</taxon>
        <taxon>Pseudomonadati</taxon>
        <taxon>Pseudomonadota</taxon>
        <taxon>Gammaproteobacteria</taxon>
        <taxon>Enterobacterales</taxon>
        <taxon>Enterobacteriaceae</taxon>
        <taxon>Citrobacter</taxon>
    </lineage>
</organism>
<dbReference type="InterPro" id="IPR017871">
    <property type="entry name" value="ABC_transporter-like_CS"/>
</dbReference>
<evidence type="ECO:0000256" key="1">
    <source>
        <dbReference type="ARBA" id="ARBA00004429"/>
    </source>
</evidence>
<evidence type="ECO:0000256" key="3">
    <source>
        <dbReference type="ARBA" id="ARBA00022475"/>
    </source>
</evidence>
<dbReference type="GO" id="GO:0016887">
    <property type="term" value="F:ATP hydrolysis activity"/>
    <property type="evidence" value="ECO:0007669"/>
    <property type="project" value="InterPro"/>
</dbReference>
<dbReference type="GO" id="GO:1902495">
    <property type="term" value="C:transmembrane transporter complex"/>
    <property type="evidence" value="ECO:0007669"/>
    <property type="project" value="UniProtKB-ARBA"/>
</dbReference>
<dbReference type="NCBIfam" id="NF007826">
    <property type="entry name" value="PRK10535.1"/>
    <property type="match status" value="1"/>
</dbReference>
<dbReference type="CDD" id="cd03255">
    <property type="entry name" value="ABC_MJ0796_LolCDE_FtsE"/>
    <property type="match status" value="1"/>
</dbReference>
<dbReference type="GO" id="GO:0046677">
    <property type="term" value="P:response to antibiotic"/>
    <property type="evidence" value="ECO:0007669"/>
    <property type="project" value="UniProtKB-KW"/>
</dbReference>
<dbReference type="InterPro" id="IPR003593">
    <property type="entry name" value="AAA+_ATPase"/>
</dbReference>
<evidence type="ECO:0000256" key="8">
    <source>
        <dbReference type="ARBA" id="ARBA00022967"/>
    </source>
</evidence>
<evidence type="ECO:0000256" key="11">
    <source>
        <dbReference type="ARBA" id="ARBA00023251"/>
    </source>
</evidence>
<accession>A0A2S4RZC3</accession>
<keyword evidence="6" id="KW-0547">Nucleotide-binding</keyword>
<dbReference type="GO" id="GO:0022857">
    <property type="term" value="F:transmembrane transporter activity"/>
    <property type="evidence" value="ECO:0007669"/>
    <property type="project" value="UniProtKB-ARBA"/>
</dbReference>
<dbReference type="InterPro" id="IPR050250">
    <property type="entry name" value="Macrolide_Exporter_MacB"/>
</dbReference>
<dbReference type="STRING" id="35703.AL524_18200"/>
<evidence type="ECO:0000256" key="4">
    <source>
        <dbReference type="ARBA" id="ARBA00022519"/>
    </source>
</evidence>
<evidence type="ECO:0000256" key="10">
    <source>
        <dbReference type="ARBA" id="ARBA00023136"/>
    </source>
</evidence>
<evidence type="ECO:0000256" key="5">
    <source>
        <dbReference type="ARBA" id="ARBA00022692"/>
    </source>
</evidence>
<dbReference type="GO" id="GO:0005524">
    <property type="term" value="F:ATP binding"/>
    <property type="evidence" value="ECO:0007669"/>
    <property type="project" value="UniProtKB-KW"/>
</dbReference>
<dbReference type="InterPro" id="IPR027417">
    <property type="entry name" value="P-loop_NTPase"/>
</dbReference>
<feature type="transmembrane region" description="Helical" evidence="13">
    <location>
        <begin position="273"/>
        <end position="293"/>
    </location>
</feature>